<organism evidence="4 5">
    <name type="scientific">Tetracentron sinense</name>
    <name type="common">Spur-leaf</name>
    <dbReference type="NCBI Taxonomy" id="13715"/>
    <lineage>
        <taxon>Eukaryota</taxon>
        <taxon>Viridiplantae</taxon>
        <taxon>Streptophyta</taxon>
        <taxon>Embryophyta</taxon>
        <taxon>Tracheophyta</taxon>
        <taxon>Spermatophyta</taxon>
        <taxon>Magnoliopsida</taxon>
        <taxon>Trochodendrales</taxon>
        <taxon>Trochodendraceae</taxon>
        <taxon>Tetracentron</taxon>
    </lineage>
</organism>
<dbReference type="Pfam" id="PF11976">
    <property type="entry name" value="Rad60-SLD"/>
    <property type="match status" value="1"/>
</dbReference>
<dbReference type="EMBL" id="JABCRI010000010">
    <property type="protein sequence ID" value="KAF8399063.1"/>
    <property type="molecule type" value="Genomic_DNA"/>
</dbReference>
<accession>A0A835DCB9</accession>
<evidence type="ECO:0000259" key="3">
    <source>
        <dbReference type="Pfam" id="PF14111"/>
    </source>
</evidence>
<dbReference type="InterPro" id="IPR029071">
    <property type="entry name" value="Ubiquitin-like_domsf"/>
</dbReference>
<dbReference type="AlphaFoldDB" id="A0A835DCB9"/>
<dbReference type="CDD" id="cd01763">
    <property type="entry name" value="Ubl_SUMO_like"/>
    <property type="match status" value="1"/>
</dbReference>
<dbReference type="PANTHER" id="PTHR47813:SF2">
    <property type="entry name" value="UBIQUITIN-LIKE SUPERFAMILY PROTEIN"/>
    <property type="match status" value="1"/>
</dbReference>
<evidence type="ECO:0000313" key="4">
    <source>
        <dbReference type="EMBL" id="KAF8399063.1"/>
    </source>
</evidence>
<reference evidence="4 5" key="1">
    <citation type="submission" date="2020-04" db="EMBL/GenBank/DDBJ databases">
        <title>Plant Genome Project.</title>
        <authorList>
            <person name="Zhang R.-G."/>
        </authorList>
    </citation>
    <scope>NUCLEOTIDE SEQUENCE [LARGE SCALE GENOMIC DNA]</scope>
    <source>
        <strain evidence="4">YNK0</strain>
        <tissue evidence="4">Leaf</tissue>
    </source>
</reference>
<dbReference type="InterPro" id="IPR022617">
    <property type="entry name" value="Rad60/SUMO-like_dom"/>
</dbReference>
<keyword evidence="5" id="KW-1185">Reference proteome</keyword>
<proteinExistence type="predicted"/>
<dbReference type="Proteomes" id="UP000655225">
    <property type="component" value="Unassembled WGS sequence"/>
</dbReference>
<dbReference type="SUPFAM" id="SSF54236">
    <property type="entry name" value="Ubiquitin-like"/>
    <property type="match status" value="1"/>
</dbReference>
<dbReference type="Gene3D" id="3.10.20.90">
    <property type="entry name" value="Phosphatidylinositol 3-kinase Catalytic Subunit, Chain A, domain 1"/>
    <property type="match status" value="1"/>
</dbReference>
<feature type="domain" description="Rad60/SUMO-like" evidence="2">
    <location>
        <begin position="600"/>
        <end position="668"/>
    </location>
</feature>
<protein>
    <recommendedName>
        <fullName evidence="6">Rad60/SUMO-like domain-containing protein</fullName>
    </recommendedName>
</protein>
<sequence>METPSAATTVGGGSSTRPPNHKVSFAAVIGARSSKGESANGDIRLNVMDTKKPAIFQGEPALYFSVEELEHSAIPLKFALVAKCAYERPKLDVLKKIYTSAQFHVSQNFTVGVMDSRHLLIRFQEEEDYLTVWMKEYCYVDGKLVRFIKWSPQFRSGIEPSIVPVWINLPGLPLNFFNPKDLSSIGNLLGRVLLVDRPTRNLSRPSLARICVEIDASKKKIHRFWLGMGSASRWQRIVYEKDVFFCSRCQKLGHDEDHCKILNKKPYQKGAVSKTLKPVMESENMVLNNSNKGLKESVPTHIWVAKAFGKTSDADLMKENNNNNITSEVLKQSQQILAVEEHQTEEIIMAGTENMELEISGKVDGSVQPREEGADWIPETSLLAIDNSKIEQSSLLPEFYLDSNPAGGVVCRQHGCSPRSPVAANSETSPNNSDLEDLQVPPISKLSILLQRAQEDSPEEFEPLFDYSHVQPPAFICIDDDCSDSSPVISPKRKKISNPAVEKEEKSCTVVNIDCEEKEEEDWLLPPPKVSNAEQKLKEDSTIKELRLKKQELASLAQSAADVLRAVEESAKRELNSSLQPAVELVADQPSKPHAERVKIIISIQDKDGLKQFRVYMDEKFERLFKMYAEKVKHDLQSLVFCFDGDKITPTATPDGLGMEDNDIIEVHVKSS</sequence>
<evidence type="ECO:0000313" key="5">
    <source>
        <dbReference type="Proteomes" id="UP000655225"/>
    </source>
</evidence>
<gene>
    <name evidence="4" type="ORF">HHK36_014929</name>
</gene>
<comment type="caution">
    <text evidence="4">The sequence shown here is derived from an EMBL/GenBank/DDBJ whole genome shotgun (WGS) entry which is preliminary data.</text>
</comment>
<dbReference type="PANTHER" id="PTHR47813">
    <property type="entry name" value="UBIQUITIN-LIKE SUPERFAMILY PROTEIN"/>
    <property type="match status" value="1"/>
</dbReference>
<dbReference type="OrthoDB" id="442921at2759"/>
<evidence type="ECO:0008006" key="6">
    <source>
        <dbReference type="Google" id="ProtNLM"/>
    </source>
</evidence>
<feature type="region of interest" description="Disordered" evidence="1">
    <location>
        <begin position="415"/>
        <end position="438"/>
    </location>
</feature>
<feature type="domain" description="DUF4283" evidence="3">
    <location>
        <begin position="76"/>
        <end position="155"/>
    </location>
</feature>
<name>A0A835DCB9_TETSI</name>
<feature type="compositionally biased region" description="Polar residues" evidence="1">
    <location>
        <begin position="423"/>
        <end position="433"/>
    </location>
</feature>
<feature type="region of interest" description="Disordered" evidence="1">
    <location>
        <begin position="1"/>
        <end position="21"/>
    </location>
</feature>
<dbReference type="Pfam" id="PF14111">
    <property type="entry name" value="DUF4283"/>
    <property type="match status" value="1"/>
</dbReference>
<dbReference type="InterPro" id="IPR025558">
    <property type="entry name" value="DUF4283"/>
</dbReference>
<evidence type="ECO:0000259" key="2">
    <source>
        <dbReference type="Pfam" id="PF11976"/>
    </source>
</evidence>
<evidence type="ECO:0000256" key="1">
    <source>
        <dbReference type="SAM" id="MobiDB-lite"/>
    </source>
</evidence>